<dbReference type="AlphaFoldDB" id="A0A8J5SLS6"/>
<evidence type="ECO:0000313" key="2">
    <source>
        <dbReference type="EMBL" id="KAG8068384.1"/>
    </source>
</evidence>
<proteinExistence type="predicted"/>
<name>A0A8J5SLS6_ZIZPA</name>
<organism evidence="2 3">
    <name type="scientific">Zizania palustris</name>
    <name type="common">Northern wild rice</name>
    <dbReference type="NCBI Taxonomy" id="103762"/>
    <lineage>
        <taxon>Eukaryota</taxon>
        <taxon>Viridiplantae</taxon>
        <taxon>Streptophyta</taxon>
        <taxon>Embryophyta</taxon>
        <taxon>Tracheophyta</taxon>
        <taxon>Spermatophyta</taxon>
        <taxon>Magnoliopsida</taxon>
        <taxon>Liliopsida</taxon>
        <taxon>Poales</taxon>
        <taxon>Poaceae</taxon>
        <taxon>BOP clade</taxon>
        <taxon>Oryzoideae</taxon>
        <taxon>Oryzeae</taxon>
        <taxon>Zizaniinae</taxon>
        <taxon>Zizania</taxon>
    </lineage>
</organism>
<accession>A0A8J5SLS6</accession>
<dbReference type="Proteomes" id="UP000729402">
    <property type="component" value="Unassembled WGS sequence"/>
</dbReference>
<dbReference type="EMBL" id="JAAALK010000284">
    <property type="protein sequence ID" value="KAG8068384.1"/>
    <property type="molecule type" value="Genomic_DNA"/>
</dbReference>
<feature type="compositionally biased region" description="Basic residues" evidence="1">
    <location>
        <begin position="26"/>
        <end position="41"/>
    </location>
</feature>
<sequence>MEHGFYYPYRSSGGGGGGGSFSFSKKEKRPPLKRGQLKRQIARTLSNLVMPRSDAVTKSKPDDGCSSRREASYN</sequence>
<evidence type="ECO:0000256" key="1">
    <source>
        <dbReference type="SAM" id="MobiDB-lite"/>
    </source>
</evidence>
<evidence type="ECO:0000313" key="3">
    <source>
        <dbReference type="Proteomes" id="UP000729402"/>
    </source>
</evidence>
<dbReference type="OrthoDB" id="665199at2759"/>
<reference evidence="2" key="2">
    <citation type="submission" date="2021-02" db="EMBL/GenBank/DDBJ databases">
        <authorList>
            <person name="Kimball J.A."/>
            <person name="Haas M.W."/>
            <person name="Macchietto M."/>
            <person name="Kono T."/>
            <person name="Duquette J."/>
            <person name="Shao M."/>
        </authorList>
    </citation>
    <scope>NUCLEOTIDE SEQUENCE</scope>
    <source>
        <tissue evidence="2">Fresh leaf tissue</tissue>
    </source>
</reference>
<feature type="compositionally biased region" description="Basic and acidic residues" evidence="1">
    <location>
        <begin position="55"/>
        <end position="74"/>
    </location>
</feature>
<protein>
    <submittedName>
        <fullName evidence="2">Uncharacterized protein</fullName>
    </submittedName>
</protein>
<keyword evidence="3" id="KW-1185">Reference proteome</keyword>
<feature type="region of interest" description="Disordered" evidence="1">
    <location>
        <begin position="1"/>
        <end position="74"/>
    </location>
</feature>
<comment type="caution">
    <text evidence="2">The sequence shown here is derived from an EMBL/GenBank/DDBJ whole genome shotgun (WGS) entry which is preliminary data.</text>
</comment>
<reference evidence="2" key="1">
    <citation type="journal article" date="2021" name="bioRxiv">
        <title>Whole Genome Assembly and Annotation of Northern Wild Rice, Zizania palustris L., Supports a Whole Genome Duplication in the Zizania Genus.</title>
        <authorList>
            <person name="Haas M."/>
            <person name="Kono T."/>
            <person name="Macchietto M."/>
            <person name="Millas R."/>
            <person name="McGilp L."/>
            <person name="Shao M."/>
            <person name="Duquette J."/>
            <person name="Hirsch C.N."/>
            <person name="Kimball J."/>
        </authorList>
    </citation>
    <scope>NUCLEOTIDE SEQUENCE</scope>
    <source>
        <tissue evidence="2">Fresh leaf tissue</tissue>
    </source>
</reference>
<gene>
    <name evidence="2" type="ORF">GUJ93_ZPchr0005g15253</name>
</gene>